<feature type="region of interest" description="Disordered" evidence="1">
    <location>
        <begin position="377"/>
        <end position="440"/>
    </location>
</feature>
<feature type="compositionally biased region" description="Polar residues" evidence="1">
    <location>
        <begin position="397"/>
        <end position="409"/>
    </location>
</feature>
<protein>
    <submittedName>
        <fullName evidence="5">VWFA domain-containing protein</fullName>
    </submittedName>
</protein>
<dbReference type="PROSITE" id="PS50234">
    <property type="entry name" value="VWFA"/>
    <property type="match status" value="2"/>
</dbReference>
<dbReference type="InterPro" id="IPR002035">
    <property type="entry name" value="VWF_A"/>
</dbReference>
<evidence type="ECO:0000259" key="3">
    <source>
        <dbReference type="PROSITE" id="PS50234"/>
    </source>
</evidence>
<proteinExistence type="predicted"/>
<feature type="signal peptide" evidence="2">
    <location>
        <begin position="1"/>
        <end position="23"/>
    </location>
</feature>
<feature type="chain" id="PRO_5037065026" evidence="2">
    <location>
        <begin position="24"/>
        <end position="625"/>
    </location>
</feature>
<evidence type="ECO:0000256" key="2">
    <source>
        <dbReference type="SAM" id="SignalP"/>
    </source>
</evidence>
<evidence type="ECO:0000313" key="5">
    <source>
        <dbReference type="WBParaSite" id="ACRNAN_scaffold742.g9672.t1"/>
    </source>
</evidence>
<name>A0A914ED34_9BILA</name>
<dbReference type="SMART" id="SM00327">
    <property type="entry name" value="VWA"/>
    <property type="match status" value="2"/>
</dbReference>
<sequence length="625" mass="69145">MKPFINFWIFFYCIIISIKLSYTQYEQPEQIPQSTKSPISPKFASTTIGLQPPPLEVATTRKINASSSQPPKPTLPPSTKPSSSPGTRPTHGPQPPPQRSPTPNPTKSPQSASTPYKVWQPRTEYIPEEMILHNQGAQPPALAYQPPPTGALASSQAEAEKQEVPQSSPPQRFDGTGCTADNLFVIDSTSSVKNIFELHRAYVENVVKELDISDQGHHIGVIEYASKYRNRVKISLADRQNKENLTKHVHDLPFFSGVTATGAALKLANKELELRRPHVRANLIVITDGFSYDYVEEPVEELKKIPNLRRFAVSIGSSQNLPELEIIAGDKENIYHGMDSYRDLLQKLLSCEDANAGLGPQTRKQKFKDERENLVVEPPQDKHHPGGQPLPQQVPQNDQEQGGQGNKPNAQVDANEVSGYESASLQGEAQSQEPAGPSIVPQKECKYDLLLVLDISGSLRSRFERQIQLAENIINTFPVSEDKTHVGVIKFSGRNKSFVVLPINNTYNKEGIRKKLEGIRFTGGTTWTNQALMKAFGELTGPGGRSDADKIVILFTDGFSWEDPTPAAKTFQARGIPIFAIGINHDFAVNKRELELITGNKEHVFLDADINSLQNLLNGLTKTCV</sequence>
<feature type="compositionally biased region" description="Pro residues" evidence="1">
    <location>
        <begin position="92"/>
        <end position="106"/>
    </location>
</feature>
<dbReference type="PANTHER" id="PTHR24020:SF20">
    <property type="entry name" value="PH DOMAIN-CONTAINING PROTEIN"/>
    <property type="match status" value="1"/>
</dbReference>
<dbReference type="Proteomes" id="UP000887540">
    <property type="component" value="Unplaced"/>
</dbReference>
<accession>A0A914ED34</accession>
<feature type="compositionally biased region" description="Polar residues" evidence="1">
    <location>
        <begin position="31"/>
        <end position="49"/>
    </location>
</feature>
<dbReference type="PANTHER" id="PTHR24020">
    <property type="entry name" value="COLLAGEN ALPHA"/>
    <property type="match status" value="1"/>
</dbReference>
<keyword evidence="4" id="KW-1185">Reference proteome</keyword>
<reference evidence="5" key="1">
    <citation type="submission" date="2022-11" db="UniProtKB">
        <authorList>
            <consortium name="WormBaseParasite"/>
        </authorList>
    </citation>
    <scope>IDENTIFICATION</scope>
</reference>
<dbReference type="InterPro" id="IPR050525">
    <property type="entry name" value="ECM_Assembly_Org"/>
</dbReference>
<evidence type="ECO:0000313" key="4">
    <source>
        <dbReference type="Proteomes" id="UP000887540"/>
    </source>
</evidence>
<dbReference type="InterPro" id="IPR036465">
    <property type="entry name" value="vWFA_dom_sf"/>
</dbReference>
<feature type="domain" description="VWFA" evidence="3">
    <location>
        <begin position="448"/>
        <end position="620"/>
    </location>
</feature>
<evidence type="ECO:0000256" key="1">
    <source>
        <dbReference type="SAM" id="MobiDB-lite"/>
    </source>
</evidence>
<feature type="compositionally biased region" description="Low complexity" evidence="1">
    <location>
        <begin position="80"/>
        <end position="91"/>
    </location>
</feature>
<dbReference type="Gene3D" id="3.40.50.410">
    <property type="entry name" value="von Willebrand factor, type A domain"/>
    <property type="match status" value="2"/>
</dbReference>
<dbReference type="AlphaFoldDB" id="A0A914ED34"/>
<feature type="region of interest" description="Disordered" evidence="1">
    <location>
        <begin position="138"/>
        <end position="176"/>
    </location>
</feature>
<dbReference type="WBParaSite" id="ACRNAN_scaffold742.g9672.t1">
    <property type="protein sequence ID" value="ACRNAN_scaffold742.g9672.t1"/>
    <property type="gene ID" value="ACRNAN_scaffold742.g9672"/>
</dbReference>
<dbReference type="SUPFAM" id="SSF53300">
    <property type="entry name" value="vWA-like"/>
    <property type="match status" value="2"/>
</dbReference>
<feature type="compositionally biased region" description="Low complexity" evidence="1">
    <location>
        <begin position="386"/>
        <end position="396"/>
    </location>
</feature>
<keyword evidence="2" id="KW-0732">Signal</keyword>
<feature type="domain" description="VWFA" evidence="3">
    <location>
        <begin position="181"/>
        <end position="367"/>
    </location>
</feature>
<feature type="compositionally biased region" description="Pro residues" evidence="1">
    <location>
        <begin position="70"/>
        <end position="79"/>
    </location>
</feature>
<feature type="region of interest" description="Disordered" evidence="1">
    <location>
        <begin position="31"/>
        <end position="117"/>
    </location>
</feature>
<organism evidence="4 5">
    <name type="scientific">Acrobeloides nanus</name>
    <dbReference type="NCBI Taxonomy" id="290746"/>
    <lineage>
        <taxon>Eukaryota</taxon>
        <taxon>Metazoa</taxon>
        <taxon>Ecdysozoa</taxon>
        <taxon>Nematoda</taxon>
        <taxon>Chromadorea</taxon>
        <taxon>Rhabditida</taxon>
        <taxon>Tylenchina</taxon>
        <taxon>Cephalobomorpha</taxon>
        <taxon>Cephaloboidea</taxon>
        <taxon>Cephalobidae</taxon>
        <taxon>Acrobeloides</taxon>
    </lineage>
</organism>
<feature type="compositionally biased region" description="Polar residues" evidence="1">
    <location>
        <begin position="421"/>
        <end position="433"/>
    </location>
</feature>
<dbReference type="Pfam" id="PF00092">
    <property type="entry name" value="VWA"/>
    <property type="match status" value="2"/>
</dbReference>